<dbReference type="InterPro" id="IPR057670">
    <property type="entry name" value="SH3_retrovirus"/>
</dbReference>
<dbReference type="Pfam" id="PF03732">
    <property type="entry name" value="Retrotrans_gag"/>
    <property type="match status" value="1"/>
</dbReference>
<dbReference type="Gene3D" id="1.10.460.10">
    <property type="entry name" value="Topoisomerase I, domain 2"/>
    <property type="match status" value="1"/>
</dbReference>
<dbReference type="PANTHER" id="PTHR11439">
    <property type="entry name" value="GAG-POL-RELATED RETROTRANSPOSON"/>
    <property type="match status" value="1"/>
</dbReference>
<dbReference type="InterPro" id="IPR013103">
    <property type="entry name" value="RVT_2"/>
</dbReference>
<gene>
    <name evidence="5" type="ORF">RJ640_022680</name>
</gene>
<protein>
    <recommendedName>
        <fullName evidence="7">Reverse transcriptase Ty1/copia-type domain-containing protein</fullName>
    </recommendedName>
</protein>
<organism evidence="5 6">
    <name type="scientific">Escallonia rubra</name>
    <dbReference type="NCBI Taxonomy" id="112253"/>
    <lineage>
        <taxon>Eukaryota</taxon>
        <taxon>Viridiplantae</taxon>
        <taxon>Streptophyta</taxon>
        <taxon>Embryophyta</taxon>
        <taxon>Tracheophyta</taxon>
        <taxon>Spermatophyta</taxon>
        <taxon>Magnoliopsida</taxon>
        <taxon>eudicotyledons</taxon>
        <taxon>Gunneridae</taxon>
        <taxon>Pentapetalae</taxon>
        <taxon>asterids</taxon>
        <taxon>campanulids</taxon>
        <taxon>Escalloniales</taxon>
        <taxon>Escalloniaceae</taxon>
        <taxon>Escallonia</taxon>
    </lineage>
</organism>
<evidence type="ECO:0008006" key="7">
    <source>
        <dbReference type="Google" id="ProtNLM"/>
    </source>
</evidence>
<comment type="caution">
    <text evidence="5">The sequence shown here is derived from an EMBL/GenBank/DDBJ whole genome shotgun (WGS) entry which is preliminary data.</text>
</comment>
<sequence length="773" mass="88521">MKHLPKCVMLGGKKEVVTSGEMPMETVALATKNNPSIDKSSGDQRNKQRGGRLWCSHCDKPGHTRDTCWDIHYKPSNWKSRGSNKGKGFQATVEENNEDTRANSDMIEIYFTKAQLEQLQKLLSQPTTPSKILKFTSPMSKPQKTYPTFRSVSSILLRTFECTAFEYVRPQHRSKLDPKSNKCVFIGNQPLNGDKPESLQGQESEPILSPDEQADDHTHHDGTDHSIQKGAENLTEDVYLDLPIALRKGTRTYGSVNRHKVKLVAKGFTQTYGVDYQETFAPVAKLNTVRVLLSLASNIDWPLQQLDVKNAFLYGDLHEEVYMDCPPGFEREGNLACRFKKSLYGSKHSPIEWFKKFTQAVKRRGFKQAQTYHTLFYKHSKEGKIAILIVYVDDIIITGDDRGELDTLKLYLAGEFELKDLGALRYFLGMEVARSKSGITVSQRKYVPDLLRDTVMLGCRPAETLMEPNAKLDIEGGKDVDREQYRRLVGKLIYFSHTRPDIAFAVSVINQFMHSPKKKHLDAVYRVLRYELWKPYLRAMMECDMKAVSIGTKRKTEVLATCLQQMKACFLDARLKKVKLFEAMSVFFDRSNRSGGYEQPTVGDVVRLCGLCQEADMVLRKKPDYGDEDYDVGVVQIQHLEEVDLLGLDLILDPLLLLTSKIDKKFSTSFKDSVGITNEMLGNRNCFFMKYFPTNVKEAMESNFTRIAQHPNETITEYKERFARLSRFVLHVVQDESHRARKFREGLRFEMRRQISIMDNPTYAQVVDGAQRL</sequence>
<dbReference type="InterPro" id="IPR013824">
    <property type="entry name" value="Topo_IA_cen_sub1"/>
</dbReference>
<dbReference type="Pfam" id="PF07727">
    <property type="entry name" value="RVT_2"/>
    <property type="match status" value="1"/>
</dbReference>
<evidence type="ECO:0000259" key="3">
    <source>
        <dbReference type="Pfam" id="PF07727"/>
    </source>
</evidence>
<dbReference type="PANTHER" id="PTHR11439:SF463">
    <property type="entry name" value="REVERSE TRANSCRIPTASE TY1_COPIA-TYPE DOMAIN-CONTAINING PROTEIN"/>
    <property type="match status" value="1"/>
</dbReference>
<dbReference type="EMBL" id="JAVXUO010001933">
    <property type="protein sequence ID" value="KAK2977889.1"/>
    <property type="molecule type" value="Genomic_DNA"/>
</dbReference>
<feature type="domain" description="Retroviral polymerase SH3-like" evidence="4">
    <location>
        <begin position="162"/>
        <end position="188"/>
    </location>
</feature>
<evidence type="ECO:0000256" key="1">
    <source>
        <dbReference type="SAM" id="MobiDB-lite"/>
    </source>
</evidence>
<name>A0AA88R4C8_9ASTE</name>
<feature type="region of interest" description="Disordered" evidence="1">
    <location>
        <begin position="187"/>
        <end position="227"/>
    </location>
</feature>
<evidence type="ECO:0000259" key="2">
    <source>
        <dbReference type="Pfam" id="PF03732"/>
    </source>
</evidence>
<keyword evidence="6" id="KW-1185">Reference proteome</keyword>
<dbReference type="InterPro" id="IPR043502">
    <property type="entry name" value="DNA/RNA_pol_sf"/>
</dbReference>
<dbReference type="InterPro" id="IPR005162">
    <property type="entry name" value="Retrotrans_gag_dom"/>
</dbReference>
<dbReference type="Proteomes" id="UP001187471">
    <property type="component" value="Unassembled WGS sequence"/>
</dbReference>
<feature type="domain" description="Reverse transcriptase Ty1/copia-type" evidence="3">
    <location>
        <begin position="256"/>
        <end position="466"/>
    </location>
</feature>
<feature type="domain" description="Retrotransposon gag" evidence="2">
    <location>
        <begin position="687"/>
        <end position="748"/>
    </location>
</feature>
<dbReference type="AlphaFoldDB" id="A0AA88R4C8"/>
<reference evidence="5" key="1">
    <citation type="submission" date="2022-12" db="EMBL/GenBank/DDBJ databases">
        <title>Draft genome assemblies for two species of Escallonia (Escalloniales).</title>
        <authorList>
            <person name="Chanderbali A."/>
            <person name="Dervinis C."/>
            <person name="Anghel I."/>
            <person name="Soltis D."/>
            <person name="Soltis P."/>
            <person name="Zapata F."/>
        </authorList>
    </citation>
    <scope>NUCLEOTIDE SEQUENCE</scope>
    <source>
        <strain evidence="5">UCBG92.1500</strain>
        <tissue evidence="5">Leaf</tissue>
    </source>
</reference>
<proteinExistence type="predicted"/>
<evidence type="ECO:0000313" key="5">
    <source>
        <dbReference type="EMBL" id="KAK2977889.1"/>
    </source>
</evidence>
<evidence type="ECO:0000313" key="6">
    <source>
        <dbReference type="Proteomes" id="UP001187471"/>
    </source>
</evidence>
<dbReference type="SUPFAM" id="SSF56672">
    <property type="entry name" value="DNA/RNA polymerases"/>
    <property type="match status" value="1"/>
</dbReference>
<evidence type="ECO:0000259" key="4">
    <source>
        <dbReference type="Pfam" id="PF25597"/>
    </source>
</evidence>
<accession>A0AA88R4C8</accession>
<feature type="compositionally biased region" description="Basic and acidic residues" evidence="1">
    <location>
        <begin position="215"/>
        <end position="227"/>
    </location>
</feature>
<dbReference type="Pfam" id="PF25597">
    <property type="entry name" value="SH3_retrovirus"/>
    <property type="match status" value="1"/>
</dbReference>